<keyword evidence="2" id="KW-0067">ATP-binding</keyword>
<dbReference type="InterPro" id="IPR011009">
    <property type="entry name" value="Kinase-like_dom_sf"/>
</dbReference>
<organism evidence="3 4">
    <name type="scientific">Oryza meyeriana var. granulata</name>
    <dbReference type="NCBI Taxonomy" id="110450"/>
    <lineage>
        <taxon>Eukaryota</taxon>
        <taxon>Viridiplantae</taxon>
        <taxon>Streptophyta</taxon>
        <taxon>Embryophyta</taxon>
        <taxon>Tracheophyta</taxon>
        <taxon>Spermatophyta</taxon>
        <taxon>Magnoliopsida</taxon>
        <taxon>Liliopsida</taxon>
        <taxon>Poales</taxon>
        <taxon>Poaceae</taxon>
        <taxon>BOP clade</taxon>
        <taxon>Oryzoideae</taxon>
        <taxon>Oryzeae</taxon>
        <taxon>Oryzinae</taxon>
        <taxon>Oryza</taxon>
        <taxon>Oryza meyeriana</taxon>
    </lineage>
</organism>
<dbReference type="SUPFAM" id="SSF56112">
    <property type="entry name" value="Protein kinase-like (PK-like)"/>
    <property type="match status" value="1"/>
</dbReference>
<protein>
    <recommendedName>
        <fullName evidence="5">Protein kinase domain-containing protein</fullName>
    </recommendedName>
</protein>
<keyword evidence="1" id="KW-0547">Nucleotide-binding</keyword>
<proteinExistence type="predicted"/>
<dbReference type="InterPro" id="IPR050528">
    <property type="entry name" value="L-type_Lectin-RKs"/>
</dbReference>
<dbReference type="Proteomes" id="UP000479710">
    <property type="component" value="Unassembled WGS sequence"/>
</dbReference>
<evidence type="ECO:0000256" key="2">
    <source>
        <dbReference type="ARBA" id="ARBA00022840"/>
    </source>
</evidence>
<name>A0A6G1CZK2_9ORYZ</name>
<sequence>MNSRLGDFSLARLHDHCANAHTTRVAGTRGYLAPELTRFGKATKATDVFGAFVLEACGRRPMGHNARGELLVLVQWVRDIWAAGGSVADTMDPRLEDYVAGEAELVLKLGLLCSHCRLRGLGLACASSCSTSTVTCRYRSSCQTTSASWTSIMS</sequence>
<evidence type="ECO:0000313" key="3">
    <source>
        <dbReference type="EMBL" id="KAF0905559.1"/>
    </source>
</evidence>
<dbReference type="PANTHER" id="PTHR27007">
    <property type="match status" value="1"/>
</dbReference>
<evidence type="ECO:0008006" key="5">
    <source>
        <dbReference type="Google" id="ProtNLM"/>
    </source>
</evidence>
<dbReference type="OrthoDB" id="543442at2759"/>
<accession>A0A6G1CZK2</accession>
<evidence type="ECO:0000313" key="4">
    <source>
        <dbReference type="Proteomes" id="UP000479710"/>
    </source>
</evidence>
<dbReference type="Gene3D" id="1.10.510.10">
    <property type="entry name" value="Transferase(Phosphotransferase) domain 1"/>
    <property type="match status" value="1"/>
</dbReference>
<dbReference type="AlphaFoldDB" id="A0A6G1CZK2"/>
<evidence type="ECO:0000256" key="1">
    <source>
        <dbReference type="ARBA" id="ARBA00022741"/>
    </source>
</evidence>
<dbReference type="GO" id="GO:0005524">
    <property type="term" value="F:ATP binding"/>
    <property type="evidence" value="ECO:0007669"/>
    <property type="project" value="UniProtKB-KW"/>
</dbReference>
<keyword evidence="4" id="KW-1185">Reference proteome</keyword>
<gene>
    <name evidence="3" type="ORF">E2562_007356</name>
</gene>
<comment type="caution">
    <text evidence="3">The sequence shown here is derived from an EMBL/GenBank/DDBJ whole genome shotgun (WGS) entry which is preliminary data.</text>
</comment>
<reference evidence="3 4" key="1">
    <citation type="submission" date="2019-11" db="EMBL/GenBank/DDBJ databases">
        <title>Whole genome sequence of Oryza granulata.</title>
        <authorList>
            <person name="Li W."/>
        </authorList>
    </citation>
    <scope>NUCLEOTIDE SEQUENCE [LARGE SCALE GENOMIC DNA]</scope>
    <source>
        <strain evidence="4">cv. Menghai</strain>
        <tissue evidence="3">Leaf</tissue>
    </source>
</reference>
<dbReference type="EMBL" id="SPHZ02000007">
    <property type="protein sequence ID" value="KAF0905559.1"/>
    <property type="molecule type" value="Genomic_DNA"/>
</dbReference>